<dbReference type="Gene3D" id="3.40.50.2300">
    <property type="match status" value="2"/>
</dbReference>
<evidence type="ECO:0000313" key="2">
    <source>
        <dbReference type="Proteomes" id="UP000238308"/>
    </source>
</evidence>
<dbReference type="Proteomes" id="UP000238308">
    <property type="component" value="Unassembled WGS sequence"/>
</dbReference>
<dbReference type="OrthoDB" id="9776955at2"/>
<reference evidence="1 2" key="1">
    <citation type="submission" date="2018-03" db="EMBL/GenBank/DDBJ databases">
        <title>Genomic Encyclopedia of Type Strains, Phase III (KMG-III): the genomes of soil and plant-associated and newly described type strains.</title>
        <authorList>
            <person name="Whitman W."/>
        </authorList>
    </citation>
    <scope>NUCLEOTIDE SEQUENCE [LARGE SCALE GENOMIC DNA]</scope>
    <source>
        <strain evidence="1 2">MWH-P2sevCIIIb</strain>
    </source>
</reference>
<keyword evidence="2" id="KW-1185">Reference proteome</keyword>
<evidence type="ECO:0000313" key="1">
    <source>
        <dbReference type="EMBL" id="PRY99273.1"/>
    </source>
</evidence>
<name>A0A2T0XK13_9BURK</name>
<dbReference type="RefSeq" id="WP_106226592.1">
    <property type="nucleotide sequence ID" value="NZ_PVTV01000011.1"/>
</dbReference>
<gene>
    <name evidence="1" type="ORF">BCM14_0716</name>
</gene>
<sequence>MSELSLSRAQFIWHLVLLSLLVCLGGYSSAARAQLKQVTIVAARDSESTTSLIAGLKDALKTMGLIEGKHVKFKFDNAVTVGGDLDLLAQTAIAGKPDVIVALTAPVVSALLMHARAQESKVPIIYGDVYDPEINKLATEQSAGPIQMSGVISSISLNRQVELIRTLAPTAKRIGVLYRSGSPTSSAVVKQLTEALSKFGLVLIEYPVTRVQDVGSAARSMLSKIDVFFSIDDATVSQAYPVLVKVSIEAKLPLIASQAGGVNQGALAGLEFNQKEVGQQLGRLLSKVLKGIPVSAIPQETITKPSLWLNQITARKLGWTFAETILKSAAQVVDK</sequence>
<proteinExistence type="predicted"/>
<protein>
    <submittedName>
        <fullName evidence="1">Putative ABC transport system substrate-binding protein</fullName>
    </submittedName>
</protein>
<dbReference type="PANTHER" id="PTHR35271:SF1">
    <property type="entry name" value="ABC TRANSPORTER, SUBSTRATE-BINDING LIPOPROTEIN"/>
    <property type="match status" value="1"/>
</dbReference>
<accession>A0A2T0XK13</accession>
<organism evidence="1 2">
    <name type="scientific">Jezberella montanilacus</name>
    <dbReference type="NCBI Taxonomy" id="323426"/>
    <lineage>
        <taxon>Bacteria</taxon>
        <taxon>Pseudomonadati</taxon>
        <taxon>Pseudomonadota</taxon>
        <taxon>Betaproteobacteria</taxon>
        <taxon>Burkholderiales</taxon>
        <taxon>Alcaligenaceae</taxon>
        <taxon>Jezberella</taxon>
    </lineage>
</organism>
<dbReference type="Pfam" id="PF04392">
    <property type="entry name" value="ABC_sub_bind"/>
    <property type="match status" value="1"/>
</dbReference>
<comment type="caution">
    <text evidence="1">The sequence shown here is derived from an EMBL/GenBank/DDBJ whole genome shotgun (WGS) entry which is preliminary data.</text>
</comment>
<dbReference type="EMBL" id="PVTV01000011">
    <property type="protein sequence ID" value="PRY99273.1"/>
    <property type="molecule type" value="Genomic_DNA"/>
</dbReference>
<dbReference type="PANTHER" id="PTHR35271">
    <property type="entry name" value="ABC TRANSPORTER, SUBSTRATE-BINDING LIPOPROTEIN-RELATED"/>
    <property type="match status" value="1"/>
</dbReference>
<dbReference type="InterPro" id="IPR007487">
    <property type="entry name" value="ABC_transpt-TYRBP-like"/>
</dbReference>
<dbReference type="CDD" id="cd06325">
    <property type="entry name" value="PBP1_ABC_unchar_transporter"/>
    <property type="match status" value="1"/>
</dbReference>
<dbReference type="InterPro" id="IPR028082">
    <property type="entry name" value="Peripla_BP_I"/>
</dbReference>
<dbReference type="SUPFAM" id="SSF53822">
    <property type="entry name" value="Periplasmic binding protein-like I"/>
    <property type="match status" value="1"/>
</dbReference>
<dbReference type="AlphaFoldDB" id="A0A2T0XK13"/>